<dbReference type="AlphaFoldDB" id="A0A2P2QT90"/>
<reference evidence="1" key="1">
    <citation type="submission" date="2018-02" db="EMBL/GenBank/DDBJ databases">
        <title>Rhizophora mucronata_Transcriptome.</title>
        <authorList>
            <person name="Meera S.P."/>
            <person name="Sreeshan A."/>
            <person name="Augustine A."/>
        </authorList>
    </citation>
    <scope>NUCLEOTIDE SEQUENCE</scope>
    <source>
        <tissue evidence="1">Leaf</tissue>
    </source>
</reference>
<sequence length="42" mass="5165">MFNLLRMWYEFCPLSWLPMQFFVIMSYSCVTINSTVHHVTQY</sequence>
<organism evidence="1">
    <name type="scientific">Rhizophora mucronata</name>
    <name type="common">Asiatic mangrove</name>
    <dbReference type="NCBI Taxonomy" id="61149"/>
    <lineage>
        <taxon>Eukaryota</taxon>
        <taxon>Viridiplantae</taxon>
        <taxon>Streptophyta</taxon>
        <taxon>Embryophyta</taxon>
        <taxon>Tracheophyta</taxon>
        <taxon>Spermatophyta</taxon>
        <taxon>Magnoliopsida</taxon>
        <taxon>eudicotyledons</taxon>
        <taxon>Gunneridae</taxon>
        <taxon>Pentapetalae</taxon>
        <taxon>rosids</taxon>
        <taxon>fabids</taxon>
        <taxon>Malpighiales</taxon>
        <taxon>Rhizophoraceae</taxon>
        <taxon>Rhizophora</taxon>
    </lineage>
</organism>
<evidence type="ECO:0000313" key="1">
    <source>
        <dbReference type="EMBL" id="MBX70206.1"/>
    </source>
</evidence>
<proteinExistence type="predicted"/>
<dbReference type="PROSITE" id="PS51257">
    <property type="entry name" value="PROKAR_LIPOPROTEIN"/>
    <property type="match status" value="1"/>
</dbReference>
<dbReference type="EMBL" id="GGEC01089722">
    <property type="protein sequence ID" value="MBX70206.1"/>
    <property type="molecule type" value="Transcribed_RNA"/>
</dbReference>
<accession>A0A2P2QT90</accession>
<name>A0A2P2QT90_RHIMU</name>
<protein>
    <submittedName>
        <fullName evidence="1">Uncharacterized protein</fullName>
    </submittedName>
</protein>